<dbReference type="EMBL" id="MT144730">
    <property type="protein sequence ID" value="QJH98379.1"/>
    <property type="molecule type" value="Genomic_DNA"/>
</dbReference>
<evidence type="ECO:0000313" key="3">
    <source>
        <dbReference type="EMBL" id="QJA77416.1"/>
    </source>
</evidence>
<name>A0A6H1ZLM5_9ZZZZ</name>
<evidence type="ECO:0000313" key="2">
    <source>
        <dbReference type="EMBL" id="QJA57030.1"/>
    </source>
</evidence>
<dbReference type="EMBL" id="MT141250">
    <property type="protein sequence ID" value="QJA57030.1"/>
    <property type="molecule type" value="Genomic_DNA"/>
</dbReference>
<dbReference type="EMBL" id="MT144104">
    <property type="protein sequence ID" value="QJA48826.1"/>
    <property type="molecule type" value="Genomic_DNA"/>
</dbReference>
<evidence type="ECO:0000313" key="1">
    <source>
        <dbReference type="EMBL" id="QJA48826.1"/>
    </source>
</evidence>
<dbReference type="EMBL" id="MT142282">
    <property type="protein sequence ID" value="QJA77416.1"/>
    <property type="molecule type" value="Genomic_DNA"/>
</dbReference>
<gene>
    <name evidence="3" type="ORF">MM415A01303_0008</name>
    <name evidence="2" type="ORF">MM415B01738_0014</name>
    <name evidence="1" type="ORF">TM448A01162_0018</name>
    <name evidence="4" type="ORF">TM448B01279_0003</name>
</gene>
<organism evidence="1">
    <name type="scientific">viral metagenome</name>
    <dbReference type="NCBI Taxonomy" id="1070528"/>
    <lineage>
        <taxon>unclassified sequences</taxon>
        <taxon>metagenomes</taxon>
        <taxon>organismal metagenomes</taxon>
    </lineage>
</organism>
<proteinExistence type="predicted"/>
<evidence type="ECO:0000313" key="4">
    <source>
        <dbReference type="EMBL" id="QJH98379.1"/>
    </source>
</evidence>
<dbReference type="AlphaFoldDB" id="A0A6H1ZLM5"/>
<protein>
    <submittedName>
        <fullName evidence="1">Uncharacterized protein</fullName>
    </submittedName>
</protein>
<reference evidence="1" key="1">
    <citation type="submission" date="2020-03" db="EMBL/GenBank/DDBJ databases">
        <title>The deep terrestrial virosphere.</title>
        <authorList>
            <person name="Holmfeldt K."/>
            <person name="Nilsson E."/>
            <person name="Simone D."/>
            <person name="Lopez-Fernandez M."/>
            <person name="Wu X."/>
            <person name="de Brujin I."/>
            <person name="Lundin D."/>
            <person name="Andersson A."/>
            <person name="Bertilsson S."/>
            <person name="Dopson M."/>
        </authorList>
    </citation>
    <scope>NUCLEOTIDE SEQUENCE</scope>
    <source>
        <strain evidence="3">MM415A01303</strain>
        <strain evidence="2">MM415B01738</strain>
        <strain evidence="1">TM448A01162</strain>
        <strain evidence="4">TM448B01279</strain>
    </source>
</reference>
<accession>A0A6H1ZLM5</accession>
<sequence>MNKEEKILTLIKASAATIKTTAGYSTNIGSYVQEWLGEVYSETANEAMEIRDVNGEPDDEFEPTQRELLTIEFAVGCKKGSSTAAYLRKVKADIYKMVGASLASWRSAVDASITVERGSFEKDIQRGKEIYGEMTVQIIVGYYFDEWLQNEPSY</sequence>